<dbReference type="InterPro" id="IPR029044">
    <property type="entry name" value="Nucleotide-diphossugar_trans"/>
</dbReference>
<evidence type="ECO:0000313" key="2">
    <source>
        <dbReference type="Proteomes" id="UP000182350"/>
    </source>
</evidence>
<evidence type="ECO:0008006" key="3">
    <source>
        <dbReference type="Google" id="ProtNLM"/>
    </source>
</evidence>
<name>A0A1K1U8I7_9GAMM</name>
<dbReference type="RefSeq" id="WP_072324714.1">
    <property type="nucleotide sequence ID" value="NZ_FPJW01000001.1"/>
</dbReference>
<dbReference type="AlphaFoldDB" id="A0A1K1U8I7"/>
<dbReference type="EMBL" id="FPJW01000001">
    <property type="protein sequence ID" value="SFX09120.1"/>
    <property type="molecule type" value="Genomic_DNA"/>
</dbReference>
<protein>
    <recommendedName>
        <fullName evidence="3">Glycosyl transferase family 2</fullName>
    </recommendedName>
</protein>
<accession>A0A1K1U8I7</accession>
<organism evidence="1 2">
    <name type="scientific">Marinospirillum alkaliphilum DSM 21637</name>
    <dbReference type="NCBI Taxonomy" id="1122209"/>
    <lineage>
        <taxon>Bacteria</taxon>
        <taxon>Pseudomonadati</taxon>
        <taxon>Pseudomonadota</taxon>
        <taxon>Gammaproteobacteria</taxon>
        <taxon>Oceanospirillales</taxon>
        <taxon>Oceanospirillaceae</taxon>
        <taxon>Marinospirillum</taxon>
    </lineage>
</organism>
<proteinExistence type="predicted"/>
<dbReference type="STRING" id="1122209.SAMN02745752_00501"/>
<sequence length="233" mass="26850">MLWLHRDLEHSLPQSLVELQGEVFQIHYVDLTCSHRKLIHSLTAFPDRVLVTCDDDEIYEETWLERLYRDHLQFPGDVIAHECRRIAYGADGAPLPYRKWRTLTQAGAAGMDLLPIGYGGVLYPPGALMPEATDVDLFMRLAPKADDLWFKAMSFRKGTRVRRSRDPLPKPVGIIGSQWVSLQKTNVHEDANRLQWLAICEHFGIELEPRPAQRKAGPLLMLWLYFSSCWRLS</sequence>
<dbReference type="SUPFAM" id="SSF53448">
    <property type="entry name" value="Nucleotide-diphospho-sugar transferases"/>
    <property type="match status" value="1"/>
</dbReference>
<gene>
    <name evidence="1" type="ORF">SAMN02745752_00501</name>
</gene>
<keyword evidence="2" id="KW-1185">Reference proteome</keyword>
<reference evidence="1 2" key="1">
    <citation type="submission" date="2016-11" db="EMBL/GenBank/DDBJ databases">
        <authorList>
            <person name="Jaros S."/>
            <person name="Januszkiewicz K."/>
            <person name="Wedrychowicz H."/>
        </authorList>
    </citation>
    <scope>NUCLEOTIDE SEQUENCE [LARGE SCALE GENOMIC DNA]</scope>
    <source>
        <strain evidence="1 2">DSM 21637</strain>
    </source>
</reference>
<evidence type="ECO:0000313" key="1">
    <source>
        <dbReference type="EMBL" id="SFX09120.1"/>
    </source>
</evidence>
<dbReference type="Proteomes" id="UP000182350">
    <property type="component" value="Unassembled WGS sequence"/>
</dbReference>